<sequence length="166" mass="18325">WVAGELVPISSSLWARGRVHPGQVAKPSIIINLDVFVTGEGFPSHVDYTWIANTLLPKLLAGGYSNGAFPGTTTDHHKQTLSTLPHNNIISRTSEYLKVSPSTYQLRSSQCAVPLLSHPLLADQTPLPIVFRFRLHFPLPAHCKIKPLVKLHRSPDCFLHVGQNNP</sequence>
<dbReference type="EMBL" id="JAHRIP010043007">
    <property type="protein sequence ID" value="MEQ2297538.1"/>
    <property type="molecule type" value="Genomic_DNA"/>
</dbReference>
<evidence type="ECO:0000313" key="2">
    <source>
        <dbReference type="Proteomes" id="UP001469553"/>
    </source>
</evidence>
<reference evidence="1 2" key="1">
    <citation type="submission" date="2021-06" db="EMBL/GenBank/DDBJ databases">
        <authorList>
            <person name="Palmer J.M."/>
        </authorList>
    </citation>
    <scope>NUCLEOTIDE SEQUENCE [LARGE SCALE GENOMIC DNA]</scope>
    <source>
        <strain evidence="1 2">AS_MEX2019</strain>
        <tissue evidence="1">Muscle</tissue>
    </source>
</reference>
<gene>
    <name evidence="1" type="ORF">AMECASPLE_035683</name>
</gene>
<feature type="non-terminal residue" evidence="1">
    <location>
        <position position="1"/>
    </location>
</feature>
<name>A0ABV0YUH9_9TELE</name>
<proteinExistence type="predicted"/>
<keyword evidence="2" id="KW-1185">Reference proteome</keyword>
<comment type="caution">
    <text evidence="1">The sequence shown here is derived from an EMBL/GenBank/DDBJ whole genome shotgun (WGS) entry which is preliminary data.</text>
</comment>
<dbReference type="Proteomes" id="UP001469553">
    <property type="component" value="Unassembled WGS sequence"/>
</dbReference>
<evidence type="ECO:0000313" key="1">
    <source>
        <dbReference type="EMBL" id="MEQ2297538.1"/>
    </source>
</evidence>
<organism evidence="1 2">
    <name type="scientific">Ameca splendens</name>
    <dbReference type="NCBI Taxonomy" id="208324"/>
    <lineage>
        <taxon>Eukaryota</taxon>
        <taxon>Metazoa</taxon>
        <taxon>Chordata</taxon>
        <taxon>Craniata</taxon>
        <taxon>Vertebrata</taxon>
        <taxon>Euteleostomi</taxon>
        <taxon>Actinopterygii</taxon>
        <taxon>Neopterygii</taxon>
        <taxon>Teleostei</taxon>
        <taxon>Neoteleostei</taxon>
        <taxon>Acanthomorphata</taxon>
        <taxon>Ovalentaria</taxon>
        <taxon>Atherinomorphae</taxon>
        <taxon>Cyprinodontiformes</taxon>
        <taxon>Goodeidae</taxon>
        <taxon>Ameca</taxon>
    </lineage>
</organism>
<protein>
    <submittedName>
        <fullName evidence="1">Uncharacterized protein</fullName>
    </submittedName>
</protein>
<accession>A0ABV0YUH9</accession>